<evidence type="ECO:0000313" key="2">
    <source>
        <dbReference type="Proteomes" id="UP000198970"/>
    </source>
</evidence>
<accession>A0ABY1C2I3</accession>
<reference evidence="1 2" key="1">
    <citation type="submission" date="2016-10" db="EMBL/GenBank/DDBJ databases">
        <authorList>
            <person name="Varghese N."/>
            <person name="Submissions S."/>
        </authorList>
    </citation>
    <scope>NUCLEOTIDE SEQUENCE [LARGE SCALE GENOMIC DNA]</scope>
    <source>
        <strain evidence="1 2">ATCC 19403</strain>
    </source>
</reference>
<evidence type="ECO:0000313" key="1">
    <source>
        <dbReference type="EMBL" id="SET56900.1"/>
    </source>
</evidence>
<protein>
    <submittedName>
        <fullName evidence="1">Uncharacterized protein</fullName>
    </submittedName>
</protein>
<dbReference type="Proteomes" id="UP000198970">
    <property type="component" value="Chromosome I"/>
</dbReference>
<sequence length="230" mass="27047">MNYIWEAALAADRAGTEREAVRFISVRNGSPYAEVVLENINSLELERPEVEVNPLYRFSREFSGVFDINNEGYQKTRELFFDVAMHYMVQLDLRQGLSKQEYALRFLLKDLLEGVCGSQAASVIKGFEKEKTRRLLRLILKLYQCGSSIYLFREVMRCMYPDSMVYASNEAVRQVLIYVGAKETDVERERLEFLWGMFLPVNFEVFLFWEHHFGILDVEETMRLDEIILF</sequence>
<dbReference type="EMBL" id="LT630003">
    <property type="protein sequence ID" value="SET56900.1"/>
    <property type="molecule type" value="Genomic_DNA"/>
</dbReference>
<keyword evidence="2" id="KW-1185">Reference proteome</keyword>
<dbReference type="RefSeq" id="WP_054789705.1">
    <property type="nucleotide sequence ID" value="NZ_LT630003.1"/>
</dbReference>
<gene>
    <name evidence="1" type="ORF">SAMN02745906_0419</name>
</gene>
<name>A0ABY1C2I3_9FIRM</name>
<organism evidence="1 2">
    <name type="scientific">Lacrimispora sphenoides JCM 1415</name>
    <dbReference type="NCBI Taxonomy" id="1297793"/>
    <lineage>
        <taxon>Bacteria</taxon>
        <taxon>Bacillati</taxon>
        <taxon>Bacillota</taxon>
        <taxon>Clostridia</taxon>
        <taxon>Lachnospirales</taxon>
        <taxon>Lachnospiraceae</taxon>
        <taxon>Lacrimispora</taxon>
    </lineage>
</organism>
<proteinExistence type="predicted"/>